<gene>
    <name evidence="1" type="ORF">M9H77_05384</name>
</gene>
<keyword evidence="2" id="KW-1185">Reference proteome</keyword>
<name>A0ACC0CGS3_CATRO</name>
<accession>A0ACC0CGS3</accession>
<evidence type="ECO:0000313" key="2">
    <source>
        <dbReference type="Proteomes" id="UP001060085"/>
    </source>
</evidence>
<sequence length="390" mass="44084">MESANLYDHLLYSSSSSASSSISSSYSHGVSAINHHHHLWPNPTTSLILDGYELERYMNETLPNSAYYTLKAPNNNWVQEIRFGDHEHYQAAGNYNNIKQGGSMLKNDHKKQDQEMIDLNYNNNNWFGGGESLEGWRSFMSNNNMCASSGGYLLPRADDQNYIMSYRNGNLEEEEEEEEGSSINHIHQSFTRNSSSLGYFHVQQSTHPHSPSNSSNKTSKLIRNQANNSRTQKLAASNEDEAAAAAVVANKKPRLSSSSPTLKVRKEKLGDRISALHRLVSPFGKTDTASVLTESIGYIQFLQNQIQTLTMSYLKSSRNKSPYTNSQDLQIKDHFHHYNGKEEEDDDDDDEANNNNNNYYYNKKDILRSRGLCLVPIAFTSYICSFNGSI</sequence>
<evidence type="ECO:0000313" key="1">
    <source>
        <dbReference type="EMBL" id="KAI5684156.1"/>
    </source>
</evidence>
<protein>
    <submittedName>
        <fullName evidence="1">Uncharacterized protein</fullName>
    </submittedName>
</protein>
<comment type="caution">
    <text evidence="1">The sequence shown here is derived from an EMBL/GenBank/DDBJ whole genome shotgun (WGS) entry which is preliminary data.</text>
</comment>
<reference evidence="2" key="1">
    <citation type="journal article" date="2023" name="Nat. Plants">
        <title>Single-cell RNA sequencing provides a high-resolution roadmap for understanding the multicellular compartmentation of specialized metabolism.</title>
        <authorList>
            <person name="Sun S."/>
            <person name="Shen X."/>
            <person name="Li Y."/>
            <person name="Li Y."/>
            <person name="Wang S."/>
            <person name="Li R."/>
            <person name="Zhang H."/>
            <person name="Shen G."/>
            <person name="Guo B."/>
            <person name="Wei J."/>
            <person name="Xu J."/>
            <person name="St-Pierre B."/>
            <person name="Chen S."/>
            <person name="Sun C."/>
        </authorList>
    </citation>
    <scope>NUCLEOTIDE SEQUENCE [LARGE SCALE GENOMIC DNA]</scope>
</reference>
<dbReference type="Proteomes" id="UP001060085">
    <property type="component" value="Linkage Group LG01"/>
</dbReference>
<dbReference type="EMBL" id="CM044701">
    <property type="protein sequence ID" value="KAI5684156.1"/>
    <property type="molecule type" value="Genomic_DNA"/>
</dbReference>
<proteinExistence type="predicted"/>
<organism evidence="1 2">
    <name type="scientific">Catharanthus roseus</name>
    <name type="common">Madagascar periwinkle</name>
    <name type="synonym">Vinca rosea</name>
    <dbReference type="NCBI Taxonomy" id="4058"/>
    <lineage>
        <taxon>Eukaryota</taxon>
        <taxon>Viridiplantae</taxon>
        <taxon>Streptophyta</taxon>
        <taxon>Embryophyta</taxon>
        <taxon>Tracheophyta</taxon>
        <taxon>Spermatophyta</taxon>
        <taxon>Magnoliopsida</taxon>
        <taxon>eudicotyledons</taxon>
        <taxon>Gunneridae</taxon>
        <taxon>Pentapetalae</taxon>
        <taxon>asterids</taxon>
        <taxon>lamiids</taxon>
        <taxon>Gentianales</taxon>
        <taxon>Apocynaceae</taxon>
        <taxon>Rauvolfioideae</taxon>
        <taxon>Vinceae</taxon>
        <taxon>Catharanthinae</taxon>
        <taxon>Catharanthus</taxon>
    </lineage>
</organism>